<dbReference type="PANTHER" id="PTHR42840">
    <property type="entry name" value="NAD(P)-BINDING ROSSMANN-FOLD SUPERFAMILY PROTEIN-RELATED"/>
    <property type="match status" value="1"/>
</dbReference>
<feature type="non-terminal residue" evidence="2">
    <location>
        <position position="1"/>
    </location>
</feature>
<dbReference type="Gene3D" id="3.30.360.10">
    <property type="entry name" value="Dihydrodipicolinate Reductase, domain 2"/>
    <property type="match status" value="1"/>
</dbReference>
<dbReference type="Pfam" id="PF01408">
    <property type="entry name" value="GFO_IDH_MocA"/>
    <property type="match status" value="1"/>
</dbReference>
<dbReference type="GO" id="GO:0000166">
    <property type="term" value="F:nucleotide binding"/>
    <property type="evidence" value="ECO:0007669"/>
    <property type="project" value="InterPro"/>
</dbReference>
<dbReference type="Proteomes" id="UP000258309">
    <property type="component" value="Unassembled WGS sequence"/>
</dbReference>
<protein>
    <recommendedName>
        <fullName evidence="1">Gfo/Idh/MocA-like oxidoreductase N-terminal domain-containing protein</fullName>
    </recommendedName>
</protein>
<sequence>MSSPIIIRVGIIGCGEISQVSHIPALGFMSDRFKITCLCDISTQALEFCKQKVIGSIPSITTNPEELCRSQEVDVVFILSASEFHTTHALIALRYDKHVFIEKPMCFTYRDANLIISAEQKSKGRVMVGYMRRYATAFIDAVKEIGGLDQILYARSGTFPKKFTDVAPQDIAERKAKGEDIYRQAFVEEYGGIPDTPQARTMLDLLGGLGSHDLSAMREALGMPTAVLGASLGYPMWSVLFQYPGFSVIYESGVDDVPRFDAHIEIYSMKKTVRVQYDSPYVKGLPTTMHIRENDKNGYKETMIRKTYEDNYTLEFKELYTWMTEGKRIKTTPLDARNDLDIFKMIMTTGKYNSS</sequence>
<keyword evidence="3" id="KW-1185">Reference proteome</keyword>
<dbReference type="AlphaFoldDB" id="A0A3E2HKR2"/>
<dbReference type="OrthoDB" id="64915at2759"/>
<dbReference type="PANTHER" id="PTHR42840:SF7">
    <property type="entry name" value="BINDING ROSSMANN FOLD OXIDOREDUCTASE, PUTATIVE (AFU_ORTHOLOGUE AFUA_4G10190)-RELATED"/>
    <property type="match status" value="1"/>
</dbReference>
<dbReference type="SUPFAM" id="SSF51735">
    <property type="entry name" value="NAD(P)-binding Rossmann-fold domains"/>
    <property type="match status" value="1"/>
</dbReference>
<name>A0A3E2HKR2_SCYLI</name>
<gene>
    <name evidence="2" type="ORF">B7463_g2340</name>
</gene>
<dbReference type="GO" id="GO:0005737">
    <property type="term" value="C:cytoplasm"/>
    <property type="evidence" value="ECO:0007669"/>
    <property type="project" value="TreeGrafter"/>
</dbReference>
<feature type="domain" description="Gfo/Idh/MocA-like oxidoreductase N-terminal" evidence="1">
    <location>
        <begin position="7"/>
        <end position="130"/>
    </location>
</feature>
<dbReference type="InterPro" id="IPR036291">
    <property type="entry name" value="NAD(P)-bd_dom_sf"/>
</dbReference>
<dbReference type="GO" id="GO:0006740">
    <property type="term" value="P:NADPH regeneration"/>
    <property type="evidence" value="ECO:0007669"/>
    <property type="project" value="TreeGrafter"/>
</dbReference>
<dbReference type="OMA" id="EITQVAH"/>
<evidence type="ECO:0000259" key="1">
    <source>
        <dbReference type="Pfam" id="PF01408"/>
    </source>
</evidence>
<dbReference type="Gene3D" id="3.40.50.720">
    <property type="entry name" value="NAD(P)-binding Rossmann-like Domain"/>
    <property type="match status" value="1"/>
</dbReference>
<dbReference type="GO" id="GO:0016491">
    <property type="term" value="F:oxidoreductase activity"/>
    <property type="evidence" value="ECO:0007669"/>
    <property type="project" value="TreeGrafter"/>
</dbReference>
<dbReference type="InterPro" id="IPR000683">
    <property type="entry name" value="Gfo/Idh/MocA-like_OxRdtase_N"/>
</dbReference>
<evidence type="ECO:0000313" key="2">
    <source>
        <dbReference type="EMBL" id="RFU33977.1"/>
    </source>
</evidence>
<proteinExistence type="predicted"/>
<feature type="non-terminal residue" evidence="2">
    <location>
        <position position="355"/>
    </location>
</feature>
<reference evidence="2 3" key="1">
    <citation type="submission" date="2018-05" db="EMBL/GenBank/DDBJ databases">
        <title>Draft genome sequence of Scytalidium lignicola DSM 105466, a ubiquitous saprotrophic fungus.</title>
        <authorList>
            <person name="Buettner E."/>
            <person name="Gebauer A.M."/>
            <person name="Hofrichter M."/>
            <person name="Liers C."/>
            <person name="Kellner H."/>
        </authorList>
    </citation>
    <scope>NUCLEOTIDE SEQUENCE [LARGE SCALE GENOMIC DNA]</scope>
    <source>
        <strain evidence="2 3">DSM 105466</strain>
    </source>
</reference>
<evidence type="ECO:0000313" key="3">
    <source>
        <dbReference type="Proteomes" id="UP000258309"/>
    </source>
</evidence>
<dbReference type="STRING" id="5539.A0A3E2HKR2"/>
<accession>A0A3E2HKR2</accession>
<comment type="caution">
    <text evidence="2">The sequence shown here is derived from an EMBL/GenBank/DDBJ whole genome shotgun (WGS) entry which is preliminary data.</text>
</comment>
<organism evidence="2 3">
    <name type="scientific">Scytalidium lignicola</name>
    <name type="common">Hyphomycete</name>
    <dbReference type="NCBI Taxonomy" id="5539"/>
    <lineage>
        <taxon>Eukaryota</taxon>
        <taxon>Fungi</taxon>
        <taxon>Dikarya</taxon>
        <taxon>Ascomycota</taxon>
        <taxon>Pezizomycotina</taxon>
        <taxon>Leotiomycetes</taxon>
        <taxon>Leotiomycetes incertae sedis</taxon>
        <taxon>Scytalidium</taxon>
    </lineage>
</organism>
<dbReference type="EMBL" id="NCSJ02000027">
    <property type="protein sequence ID" value="RFU33977.1"/>
    <property type="molecule type" value="Genomic_DNA"/>
</dbReference>